<evidence type="ECO:0000313" key="4">
    <source>
        <dbReference type="EMBL" id="GGB29339.1"/>
    </source>
</evidence>
<feature type="transmembrane region" description="Helical" evidence="2">
    <location>
        <begin position="321"/>
        <end position="338"/>
    </location>
</feature>
<dbReference type="Proteomes" id="UP000621454">
    <property type="component" value="Unassembled WGS sequence"/>
</dbReference>
<protein>
    <recommendedName>
        <fullName evidence="3">DUF3533 domain-containing protein</fullName>
    </recommendedName>
</protein>
<keyword evidence="5" id="KW-1185">Reference proteome</keyword>
<dbReference type="Pfam" id="PF12051">
    <property type="entry name" value="DUF3533"/>
    <property type="match status" value="1"/>
</dbReference>
<keyword evidence="2" id="KW-0472">Membrane</keyword>
<feature type="region of interest" description="Disordered" evidence="1">
    <location>
        <begin position="344"/>
        <end position="370"/>
    </location>
</feature>
<dbReference type="InterPro" id="IPR022703">
    <property type="entry name" value="DUF3533"/>
</dbReference>
<feature type="transmembrane region" description="Helical" evidence="2">
    <location>
        <begin position="210"/>
        <end position="229"/>
    </location>
</feature>
<comment type="caution">
    <text evidence="4">The sequence shown here is derived from an EMBL/GenBank/DDBJ whole genome shotgun (WGS) entry which is preliminary data.</text>
</comment>
<reference evidence="4" key="1">
    <citation type="journal article" date="2014" name="Int. J. Syst. Evol. Microbiol.">
        <title>Complete genome sequence of Corynebacterium casei LMG S-19264T (=DSM 44701T), isolated from a smear-ripened cheese.</title>
        <authorList>
            <consortium name="US DOE Joint Genome Institute (JGI-PGF)"/>
            <person name="Walter F."/>
            <person name="Albersmeier A."/>
            <person name="Kalinowski J."/>
            <person name="Ruckert C."/>
        </authorList>
    </citation>
    <scope>NUCLEOTIDE SEQUENCE</scope>
    <source>
        <strain evidence="4">CGMCC 1.12827</strain>
    </source>
</reference>
<dbReference type="RefSeq" id="WP_188586152.1">
    <property type="nucleotide sequence ID" value="NZ_BMGC01000009.1"/>
</dbReference>
<evidence type="ECO:0000256" key="1">
    <source>
        <dbReference type="SAM" id="MobiDB-lite"/>
    </source>
</evidence>
<feature type="transmembrane region" description="Helical" evidence="2">
    <location>
        <begin position="170"/>
        <end position="189"/>
    </location>
</feature>
<evidence type="ECO:0000313" key="5">
    <source>
        <dbReference type="Proteomes" id="UP000621454"/>
    </source>
</evidence>
<dbReference type="AlphaFoldDB" id="A0A916T396"/>
<gene>
    <name evidence="4" type="ORF">GCM10011489_16810</name>
</gene>
<feature type="domain" description="DUF3533" evidence="3">
    <location>
        <begin position="94"/>
        <end position="331"/>
    </location>
</feature>
<keyword evidence="2" id="KW-0812">Transmembrane</keyword>
<dbReference type="EMBL" id="BMGC01000009">
    <property type="protein sequence ID" value="GGB29339.1"/>
    <property type="molecule type" value="Genomic_DNA"/>
</dbReference>
<sequence length="370" mass="39473">MNSGGGSDARVIWSRLREAYRRFDASPHKPALVIALVVAVMAGLFAASYSLALGDPKPHHVPIAVVTGGPALSDPEAVVDALNQRTDGGFVVREFDTTTSALTALDEQTIYAVVAQTGEHEVTLYLSSASGSSVARLLEQDAPRFSGSGGWSVTIVDRHPLGKYDPSGITLFYVALAAVIAGFVGAVQARVNAGGLSLRAELGWDLVRSLLGGLSIVLAISVILSLLPLPVWQGVAVLALTMMVTGLTLGLFRLVVGPKWALLPTWLLLVVISNPSSGGAVAPELLPGPYEFMGRWLPTGATVRALRDLTYFPDNLHAEPFVVLCVWMVVVGALFVVVRIHRQGTGKPPATPRPWRRRRDDRVESPPQAR</sequence>
<proteinExistence type="predicted"/>
<name>A0A916T396_9ACTN</name>
<evidence type="ECO:0000256" key="2">
    <source>
        <dbReference type="SAM" id="Phobius"/>
    </source>
</evidence>
<accession>A0A916T396</accession>
<reference evidence="4" key="2">
    <citation type="submission" date="2020-09" db="EMBL/GenBank/DDBJ databases">
        <authorList>
            <person name="Sun Q."/>
            <person name="Zhou Y."/>
        </authorList>
    </citation>
    <scope>NUCLEOTIDE SEQUENCE</scope>
    <source>
        <strain evidence="4">CGMCC 1.12827</strain>
    </source>
</reference>
<feature type="transmembrane region" description="Helical" evidence="2">
    <location>
        <begin position="31"/>
        <end position="52"/>
    </location>
</feature>
<feature type="transmembrane region" description="Helical" evidence="2">
    <location>
        <begin position="235"/>
        <end position="256"/>
    </location>
</feature>
<keyword evidence="2" id="KW-1133">Transmembrane helix</keyword>
<organism evidence="4 5">
    <name type="scientific">Gordonia jinhuaensis</name>
    <dbReference type="NCBI Taxonomy" id="1517702"/>
    <lineage>
        <taxon>Bacteria</taxon>
        <taxon>Bacillati</taxon>
        <taxon>Actinomycetota</taxon>
        <taxon>Actinomycetes</taxon>
        <taxon>Mycobacteriales</taxon>
        <taxon>Gordoniaceae</taxon>
        <taxon>Gordonia</taxon>
    </lineage>
</organism>
<evidence type="ECO:0000259" key="3">
    <source>
        <dbReference type="Pfam" id="PF12051"/>
    </source>
</evidence>